<dbReference type="InterPro" id="IPR013087">
    <property type="entry name" value="Znf_C2H2_type"/>
</dbReference>
<feature type="region of interest" description="Disordered" evidence="1">
    <location>
        <begin position="182"/>
        <end position="204"/>
    </location>
</feature>
<reference evidence="3" key="1">
    <citation type="submission" date="2021-05" db="EMBL/GenBank/DDBJ databases">
        <authorList>
            <person name="Alioto T."/>
            <person name="Alioto T."/>
            <person name="Gomez Garrido J."/>
        </authorList>
    </citation>
    <scope>NUCLEOTIDE SEQUENCE</scope>
</reference>
<evidence type="ECO:0000313" key="3">
    <source>
        <dbReference type="EMBL" id="CAG6574502.1"/>
    </source>
</evidence>
<dbReference type="SMART" id="SM00355">
    <property type="entry name" value="ZnF_C2H2"/>
    <property type="match status" value="3"/>
</dbReference>
<name>A0A8D8JQL7_CULPI</name>
<feature type="domain" description="C2H2-type" evidence="2">
    <location>
        <begin position="161"/>
        <end position="185"/>
    </location>
</feature>
<dbReference type="EMBL" id="HBUE01292094">
    <property type="protein sequence ID" value="CAG6574502.1"/>
    <property type="molecule type" value="Transcribed_RNA"/>
</dbReference>
<sequence length="345" mass="39178">MKNHSETQNIQWTKLKCDKCQMVCQNTVKYAEHRVERCTGVPVEAVGEDHAMECDNEYTCDLDGKIKRAMEVVKTGKRFMIKLTESEVHILTETSYPLLGQLEELLASYDEASKIFYVCGTCGFQSLLKNYILQHIATSHDCHGFYHALKSFDPTQEEPWLSCASCHFVATNPISIMQHQNKDKHSGIKTVPPQSSKPEPAPETEQCIEIGESIKVETPQITAKVKPHKSSSHPVTKRVIPKAPGKMKPHRPRPEKKHETLLCRCGLMFTQQTLLSRHMDYYCQRRFEPISPAPAQQKVKNVLQCDGCLRILRSPSDVARHQQNTCPAYRKQRLGARYSASAAEL</sequence>
<feature type="compositionally biased region" description="Basic residues" evidence="1">
    <location>
        <begin position="225"/>
        <end position="255"/>
    </location>
</feature>
<proteinExistence type="predicted"/>
<dbReference type="EMBL" id="HBUE01186364">
    <property type="protein sequence ID" value="CAG6522871.1"/>
    <property type="molecule type" value="Transcribed_RNA"/>
</dbReference>
<evidence type="ECO:0000259" key="2">
    <source>
        <dbReference type="SMART" id="SM00355"/>
    </source>
</evidence>
<feature type="region of interest" description="Disordered" evidence="1">
    <location>
        <begin position="222"/>
        <end position="255"/>
    </location>
</feature>
<feature type="domain" description="C2H2-type" evidence="2">
    <location>
        <begin position="15"/>
        <end position="35"/>
    </location>
</feature>
<feature type="domain" description="C2H2-type" evidence="2">
    <location>
        <begin position="117"/>
        <end position="140"/>
    </location>
</feature>
<evidence type="ECO:0000256" key="1">
    <source>
        <dbReference type="SAM" id="MobiDB-lite"/>
    </source>
</evidence>
<dbReference type="AlphaFoldDB" id="A0A8D8JQL7"/>
<organism evidence="3">
    <name type="scientific">Culex pipiens</name>
    <name type="common">House mosquito</name>
    <dbReference type="NCBI Taxonomy" id="7175"/>
    <lineage>
        <taxon>Eukaryota</taxon>
        <taxon>Metazoa</taxon>
        <taxon>Ecdysozoa</taxon>
        <taxon>Arthropoda</taxon>
        <taxon>Hexapoda</taxon>
        <taxon>Insecta</taxon>
        <taxon>Pterygota</taxon>
        <taxon>Neoptera</taxon>
        <taxon>Endopterygota</taxon>
        <taxon>Diptera</taxon>
        <taxon>Nematocera</taxon>
        <taxon>Culicoidea</taxon>
        <taxon>Culicidae</taxon>
        <taxon>Culicinae</taxon>
        <taxon>Culicini</taxon>
        <taxon>Culex</taxon>
        <taxon>Culex</taxon>
    </lineage>
</organism>
<accession>A0A8D8JQL7</accession>
<protein>
    <submittedName>
        <fullName evidence="3">(northern house mosquito) hypothetical protein</fullName>
    </submittedName>
</protein>